<dbReference type="eggNOG" id="COG2114">
    <property type="taxonomic scope" value="Bacteria"/>
</dbReference>
<reference evidence="2 3" key="1">
    <citation type="journal article" date="2010" name="Stand. Genomic Sci.">
        <title>Complete genome sequence of Spirochaeta smaragdinae type strain (SEBR 4228).</title>
        <authorList>
            <person name="Mavromatis K."/>
            <person name="Yasawong M."/>
            <person name="Chertkov O."/>
            <person name="Lapidus A."/>
            <person name="Lucas S."/>
            <person name="Nolan M."/>
            <person name="Del Rio T.G."/>
            <person name="Tice H."/>
            <person name="Cheng J.F."/>
            <person name="Pitluck S."/>
            <person name="Liolios K."/>
            <person name="Ivanova N."/>
            <person name="Tapia R."/>
            <person name="Han C."/>
            <person name="Bruce D."/>
            <person name="Goodwin L."/>
            <person name="Pati A."/>
            <person name="Chen A."/>
            <person name="Palaniappan K."/>
            <person name="Land M."/>
            <person name="Hauser L."/>
            <person name="Chang Y.J."/>
            <person name="Jeffries C.D."/>
            <person name="Detter J.C."/>
            <person name="Rohde M."/>
            <person name="Brambilla E."/>
            <person name="Spring S."/>
            <person name="Goker M."/>
            <person name="Sikorski J."/>
            <person name="Woyke T."/>
            <person name="Bristow J."/>
            <person name="Eisen J.A."/>
            <person name="Markowitz V."/>
            <person name="Hugenholtz P."/>
            <person name="Klenk H.P."/>
            <person name="Kyrpides N.C."/>
        </authorList>
    </citation>
    <scope>NUCLEOTIDE SEQUENCE [LARGE SCALE GENOMIC DNA]</scope>
    <source>
        <strain evidence="3">DSM 11293 / JCM 15392 / SEBR 4228</strain>
    </source>
</reference>
<dbReference type="GO" id="GO:0035556">
    <property type="term" value="P:intracellular signal transduction"/>
    <property type="evidence" value="ECO:0007669"/>
    <property type="project" value="InterPro"/>
</dbReference>
<dbReference type="EMBL" id="CP002116">
    <property type="protein sequence ID" value="ADK80146.1"/>
    <property type="molecule type" value="Genomic_DNA"/>
</dbReference>
<dbReference type="GO" id="GO:0009190">
    <property type="term" value="P:cyclic nucleotide biosynthetic process"/>
    <property type="evidence" value="ECO:0007669"/>
    <property type="project" value="InterPro"/>
</dbReference>
<dbReference type="Proteomes" id="UP000002318">
    <property type="component" value="Chromosome"/>
</dbReference>
<accession>E1RCR6</accession>
<dbReference type="InterPro" id="IPR001054">
    <property type="entry name" value="A/G_cyclase"/>
</dbReference>
<organism evidence="2 3">
    <name type="scientific">Sediminispirochaeta smaragdinae (strain DSM 11293 / JCM 15392 / SEBR 4228)</name>
    <name type="common">Spirochaeta smaragdinae</name>
    <dbReference type="NCBI Taxonomy" id="573413"/>
    <lineage>
        <taxon>Bacteria</taxon>
        <taxon>Pseudomonadati</taxon>
        <taxon>Spirochaetota</taxon>
        <taxon>Spirochaetia</taxon>
        <taxon>Spirochaetales</taxon>
        <taxon>Spirochaetaceae</taxon>
        <taxon>Sediminispirochaeta</taxon>
    </lineage>
</organism>
<feature type="domain" description="Guanylate cyclase" evidence="1">
    <location>
        <begin position="138"/>
        <end position="260"/>
    </location>
</feature>
<dbReference type="SUPFAM" id="SSF55073">
    <property type="entry name" value="Nucleotide cyclase"/>
    <property type="match status" value="1"/>
</dbReference>
<dbReference type="HOGENOM" id="CLU_905956_0_0_12"/>
<dbReference type="InterPro" id="IPR029787">
    <property type="entry name" value="Nucleotide_cyclase"/>
</dbReference>
<keyword evidence="3" id="KW-1185">Reference proteome</keyword>
<dbReference type="PROSITE" id="PS50125">
    <property type="entry name" value="GUANYLATE_CYCLASE_2"/>
    <property type="match status" value="1"/>
</dbReference>
<name>E1RCR6_SEDSS</name>
<dbReference type="STRING" id="573413.Spirs_1013"/>
<dbReference type="AlphaFoldDB" id="E1RCR6"/>
<evidence type="ECO:0000313" key="2">
    <source>
        <dbReference type="EMBL" id="ADK80146.1"/>
    </source>
</evidence>
<protein>
    <submittedName>
        <fullName evidence="2">Adenylate/guanylate cyclase</fullName>
    </submittedName>
</protein>
<evidence type="ECO:0000313" key="3">
    <source>
        <dbReference type="Proteomes" id="UP000002318"/>
    </source>
</evidence>
<proteinExistence type="predicted"/>
<dbReference type="CDD" id="cd07302">
    <property type="entry name" value="CHD"/>
    <property type="match status" value="1"/>
</dbReference>
<dbReference type="KEGG" id="ssm:Spirs_1013"/>
<evidence type="ECO:0000259" key="1">
    <source>
        <dbReference type="PROSITE" id="PS50125"/>
    </source>
</evidence>
<gene>
    <name evidence="2" type="ordered locus">Spirs_1013</name>
</gene>
<sequence>MLDPSLHNHIAEMMTKSLKPDQIDELGCLLMNHYCSHTILGLDSHITVPTRKAATAFIQECEQKGYEERLLKLLIEIDGNQLLGKTVNLEGIEEMRNMMLYSGLVYDEKKRKIRKLREDPSELSNWGALKQGKRYDMTIASVDIVGNSAIVKKHGIKKAEKLYFRFWAFLRKVLEDYDGRIWNWAGDGGILAFTFKGHQQRAVMFALEVQSLIGVFNASPDKPVNEIIRLRIGLDTGKIKFADETGQIVSETINYAAHLEKNGTDPGSISVSDELIGSLPKSLRALFKGNGVFEERKTWKYKGALQ</sequence>
<dbReference type="Gene3D" id="3.30.70.1230">
    <property type="entry name" value="Nucleotide cyclase"/>
    <property type="match status" value="1"/>
</dbReference>
<dbReference type="GO" id="GO:0004016">
    <property type="term" value="F:adenylate cyclase activity"/>
    <property type="evidence" value="ECO:0007669"/>
    <property type="project" value="UniProtKB-ARBA"/>
</dbReference>